<evidence type="ECO:0000256" key="5">
    <source>
        <dbReference type="ARBA" id="ARBA00023239"/>
    </source>
</evidence>
<evidence type="ECO:0000256" key="1">
    <source>
        <dbReference type="ARBA" id="ARBA00022475"/>
    </source>
</evidence>
<dbReference type="PANTHER" id="PTHR30518:SF2">
    <property type="entry name" value="ENDOLYTIC MUREIN TRANSGLYCOSYLASE"/>
    <property type="match status" value="1"/>
</dbReference>
<evidence type="ECO:0000256" key="3">
    <source>
        <dbReference type="ARBA" id="ARBA00022989"/>
    </source>
</evidence>
<feature type="transmembrane region" description="Helical" evidence="7">
    <location>
        <begin position="42"/>
        <end position="60"/>
    </location>
</feature>
<dbReference type="Pfam" id="PF02618">
    <property type="entry name" value="YceG"/>
    <property type="match status" value="1"/>
</dbReference>
<evidence type="ECO:0000256" key="4">
    <source>
        <dbReference type="ARBA" id="ARBA00023136"/>
    </source>
</evidence>
<evidence type="ECO:0000256" key="8">
    <source>
        <dbReference type="SAM" id="MobiDB-lite"/>
    </source>
</evidence>
<dbReference type="STRING" id="1408250.Q760_17985"/>
<keyword evidence="1 7" id="KW-1003">Cell membrane</keyword>
<accession>A0A0A0B8X0</accession>
<organism evidence="9 10">
    <name type="scientific">Cellulomonas cellasea DSM 20118</name>
    <dbReference type="NCBI Taxonomy" id="1408250"/>
    <lineage>
        <taxon>Bacteria</taxon>
        <taxon>Bacillati</taxon>
        <taxon>Actinomycetota</taxon>
        <taxon>Actinomycetes</taxon>
        <taxon>Micrococcales</taxon>
        <taxon>Cellulomonadaceae</taxon>
        <taxon>Cellulomonas</taxon>
    </lineage>
</organism>
<dbReference type="Gene3D" id="3.30.160.60">
    <property type="entry name" value="Classic Zinc Finger"/>
    <property type="match status" value="1"/>
</dbReference>
<dbReference type="EMBL" id="AXNT01000089">
    <property type="protein sequence ID" value="KGM01696.1"/>
    <property type="molecule type" value="Genomic_DNA"/>
</dbReference>
<dbReference type="Gene3D" id="3.30.1490.480">
    <property type="entry name" value="Endolytic murein transglycosylase"/>
    <property type="match status" value="1"/>
</dbReference>
<evidence type="ECO:0000313" key="10">
    <source>
        <dbReference type="Proteomes" id="UP000029833"/>
    </source>
</evidence>
<dbReference type="GO" id="GO:0009252">
    <property type="term" value="P:peptidoglycan biosynthetic process"/>
    <property type="evidence" value="ECO:0007669"/>
    <property type="project" value="UniProtKB-UniRule"/>
</dbReference>
<keyword evidence="5 7" id="KW-0456">Lyase</keyword>
<dbReference type="InterPro" id="IPR003770">
    <property type="entry name" value="MLTG-like"/>
</dbReference>
<dbReference type="PANTHER" id="PTHR30518">
    <property type="entry name" value="ENDOLYTIC MUREIN TRANSGLYCOSYLASE"/>
    <property type="match status" value="1"/>
</dbReference>
<proteinExistence type="inferred from homology"/>
<evidence type="ECO:0000313" key="9">
    <source>
        <dbReference type="EMBL" id="KGM01696.1"/>
    </source>
</evidence>
<comment type="subcellular location">
    <subcellularLocation>
        <location evidence="7">Cell membrane</location>
        <topology evidence="7">Single-pass membrane protein</topology>
    </subcellularLocation>
</comment>
<dbReference type="GO" id="GO:0005886">
    <property type="term" value="C:plasma membrane"/>
    <property type="evidence" value="ECO:0007669"/>
    <property type="project" value="UniProtKB-SubCell"/>
</dbReference>
<feature type="site" description="Important for catalytic activity" evidence="7">
    <location>
        <position position="260"/>
    </location>
</feature>
<evidence type="ECO:0000256" key="6">
    <source>
        <dbReference type="ARBA" id="ARBA00023316"/>
    </source>
</evidence>
<evidence type="ECO:0000256" key="7">
    <source>
        <dbReference type="HAMAP-Rule" id="MF_02065"/>
    </source>
</evidence>
<name>A0A0A0B8X0_9CELL</name>
<dbReference type="HAMAP" id="MF_02065">
    <property type="entry name" value="MltG"/>
    <property type="match status" value="1"/>
</dbReference>
<evidence type="ECO:0000256" key="2">
    <source>
        <dbReference type="ARBA" id="ARBA00022692"/>
    </source>
</evidence>
<keyword evidence="6 7" id="KW-0961">Cell wall biogenesis/degradation</keyword>
<gene>
    <name evidence="7" type="primary">mltG</name>
    <name evidence="9" type="ORF">Q760_17985</name>
</gene>
<comment type="catalytic activity">
    <reaction evidence="7">
        <text>a peptidoglycan chain = a peptidoglycan chain with N-acetyl-1,6-anhydromuramyl-[peptide] at the reducing end + a peptidoglycan chain with N-acetylglucosamine at the non-reducing end.</text>
        <dbReference type="EC" id="4.2.2.29"/>
    </reaction>
</comment>
<feature type="compositionally biased region" description="Basic residues" evidence="8">
    <location>
        <begin position="20"/>
        <end position="35"/>
    </location>
</feature>
<reference evidence="9 10" key="1">
    <citation type="submission" date="2013-10" db="EMBL/GenBank/DDBJ databases">
        <authorList>
            <person name="Wang G."/>
            <person name="Zhuang W."/>
        </authorList>
    </citation>
    <scope>NUCLEOTIDE SEQUENCE [LARGE SCALE GENOMIC DNA]</scope>
    <source>
        <strain evidence="9 10">DSM 20118</strain>
    </source>
</reference>
<keyword evidence="4 7" id="KW-0472">Membrane</keyword>
<keyword evidence="3 7" id="KW-1133">Transmembrane helix</keyword>
<dbReference type="EC" id="4.2.2.29" evidence="7"/>
<feature type="region of interest" description="Disordered" evidence="8">
    <location>
        <begin position="1"/>
        <end position="35"/>
    </location>
</feature>
<comment type="function">
    <text evidence="7">Functions as a peptidoglycan terminase that cleaves nascent peptidoglycan strands endolytically to terminate their elongation.</text>
</comment>
<comment type="similarity">
    <text evidence="7">Belongs to the transglycosylase MltG family.</text>
</comment>
<protein>
    <recommendedName>
        <fullName evidence="7">Endolytic murein transglycosylase</fullName>
        <ecNumber evidence="7">4.2.2.29</ecNumber>
    </recommendedName>
    <alternativeName>
        <fullName evidence="7">Peptidoglycan lytic transglycosylase</fullName>
    </alternativeName>
    <alternativeName>
        <fullName evidence="7">Peptidoglycan polymerization terminase</fullName>
    </alternativeName>
</protein>
<keyword evidence="10" id="KW-1185">Reference proteome</keyword>
<dbReference type="RefSeq" id="WP_034631492.1">
    <property type="nucleotide sequence ID" value="NZ_AXNT01000089.1"/>
</dbReference>
<dbReference type="Proteomes" id="UP000029833">
    <property type="component" value="Unassembled WGS sequence"/>
</dbReference>
<keyword evidence="2 7" id="KW-0812">Transmembrane</keyword>
<dbReference type="GO" id="GO:0071555">
    <property type="term" value="P:cell wall organization"/>
    <property type="evidence" value="ECO:0007669"/>
    <property type="project" value="UniProtKB-KW"/>
</dbReference>
<dbReference type="NCBIfam" id="TIGR00247">
    <property type="entry name" value="endolytic transglycosylase MltG"/>
    <property type="match status" value="1"/>
</dbReference>
<dbReference type="GO" id="GO:0008932">
    <property type="term" value="F:lytic endotransglycosylase activity"/>
    <property type="evidence" value="ECO:0007669"/>
    <property type="project" value="UniProtKB-UniRule"/>
</dbReference>
<comment type="caution">
    <text evidence="9">The sequence shown here is derived from an EMBL/GenBank/DDBJ whole genome shotgun (WGS) entry which is preliminary data.</text>
</comment>
<dbReference type="AlphaFoldDB" id="A0A0A0B8X0"/>
<sequence length="383" mass="40573">MSDLFLGAPTQAASEPAASRRARQRGKARKAKERRKRRRRSIVVIVMALALVLGAGYVVWSVVGPMLSSGGGEDTVTDYPGPGSGEVQVAVAQGDSGGAIGQKLVDAGVVATTSAFTAAFTANPDAPSIQPGTYTLQLQMKASDAVAALLNTANRVSLKVTVAEGLSRDDVFTRVNEVTGIPVDALNAAVADPAVGLPAEAGGNVEGWLYPATYQIEPGATAASVVKQMVDQTVGVLTAKQIPREQWQDVLIRASLVEREARRDEDRGKIAQAIQNRLDKDMILQIDASLAYGLGKPGTGLTTADKSVENPYNLEMNTGLPPTPIASPGEKSIDAVLAPTPGPWIFWVAINLETGETMFSETYTEHQENVALLRQWQKENPTS</sequence>